<dbReference type="PANTHER" id="PTHR44207:SF1">
    <property type="entry name" value="SURFACE ANTIGEN BSPA-LIKE"/>
    <property type="match status" value="1"/>
</dbReference>
<dbReference type="InterPro" id="IPR036770">
    <property type="entry name" value="Ankyrin_rpt-contain_sf"/>
</dbReference>
<proteinExistence type="predicted"/>
<name>A0A0Q9YUT4_9GAMM</name>
<gene>
    <name evidence="3" type="ORF">HT99x_008235</name>
    <name evidence="2" type="ORF">HT99x_01242</name>
</gene>
<evidence type="ECO:0000313" key="3">
    <source>
        <dbReference type="EMBL" id="MCS5711421.1"/>
    </source>
</evidence>
<evidence type="ECO:0000256" key="1">
    <source>
        <dbReference type="SAM" id="MobiDB-lite"/>
    </source>
</evidence>
<protein>
    <submittedName>
        <fullName evidence="3">Ankyrin repeat domain-containing protein</fullName>
    </submittedName>
    <submittedName>
        <fullName evidence="2">Ankyrin repeats (3 copies)</fullName>
    </submittedName>
</protein>
<dbReference type="EMBL" id="LKAJ02000001">
    <property type="protein sequence ID" value="MCS5711421.1"/>
    <property type="molecule type" value="Genomic_DNA"/>
</dbReference>
<dbReference type="PANTHER" id="PTHR44207">
    <property type="entry name" value="SURFACE ANTIGEN BSPA-LIKE-RELATED"/>
    <property type="match status" value="1"/>
</dbReference>
<keyword evidence="4" id="KW-1185">Reference proteome</keyword>
<organism evidence="2">
    <name type="scientific">Candidatus Berkiella aquae</name>
    <dbReference type="NCBI Taxonomy" id="295108"/>
    <lineage>
        <taxon>Bacteria</taxon>
        <taxon>Pseudomonadati</taxon>
        <taxon>Pseudomonadota</taxon>
        <taxon>Gammaproteobacteria</taxon>
        <taxon>Candidatus Berkiellales</taxon>
        <taxon>Candidatus Berkiellaceae</taxon>
        <taxon>Candidatus Berkiella</taxon>
    </lineage>
</organism>
<evidence type="ECO:0000313" key="2">
    <source>
        <dbReference type="EMBL" id="KRG21490.1"/>
    </source>
</evidence>
<reference evidence="2" key="1">
    <citation type="submission" date="2015-09" db="EMBL/GenBank/DDBJ databases">
        <title>Draft Genome Sequences of Two Novel Amoeba-resistant Intranuclear Bacteria, Candidatus Berkiella cookevillensis and Candidatus Berkiella aquae.</title>
        <authorList>
            <person name="Mehari Y.T."/>
            <person name="Arivett B.A."/>
            <person name="Farone A.L."/>
            <person name="Gunderson J.H."/>
            <person name="Farone M.B."/>
        </authorList>
    </citation>
    <scope>NUCLEOTIDE SEQUENCE [LARGE SCALE GENOMIC DNA]</scope>
    <source>
        <strain evidence="2">HT99</strain>
    </source>
</reference>
<feature type="region of interest" description="Disordered" evidence="1">
    <location>
        <begin position="847"/>
        <end position="868"/>
    </location>
</feature>
<accession>A0A0Q9YUT4</accession>
<dbReference type="SMART" id="SM00248">
    <property type="entry name" value="ANK"/>
    <property type="match status" value="6"/>
</dbReference>
<dbReference type="Gene3D" id="1.25.40.20">
    <property type="entry name" value="Ankyrin repeat-containing domain"/>
    <property type="match status" value="2"/>
</dbReference>
<dbReference type="Pfam" id="PF12796">
    <property type="entry name" value="Ank_2"/>
    <property type="match status" value="1"/>
</dbReference>
<dbReference type="InterPro" id="IPR002110">
    <property type="entry name" value="Ankyrin_rpt"/>
</dbReference>
<dbReference type="Proteomes" id="UP000051497">
    <property type="component" value="Unassembled WGS sequence"/>
</dbReference>
<dbReference type="EMBL" id="LKAJ01000004">
    <property type="protein sequence ID" value="KRG21490.1"/>
    <property type="molecule type" value="Genomic_DNA"/>
</dbReference>
<dbReference type="STRING" id="295108.HT99x_01242"/>
<dbReference type="OrthoDB" id="5650428at2"/>
<evidence type="ECO:0000313" key="4">
    <source>
        <dbReference type="Proteomes" id="UP000051497"/>
    </source>
</evidence>
<dbReference type="SUPFAM" id="SSF48403">
    <property type="entry name" value="Ankyrin repeat"/>
    <property type="match status" value="1"/>
</dbReference>
<reference evidence="3" key="2">
    <citation type="journal article" date="2016" name="Genome Announc.">
        <title>Draft Genome Sequences of Two Novel Amoeba-Resistant Intranuclear Bacteria, 'Candidatus Berkiella cookevillensis' and 'Candidatus Berkiella aquae'.</title>
        <authorList>
            <person name="Mehari Y.T."/>
            <person name="Arivett B.A."/>
            <person name="Farone A.L."/>
            <person name="Gunderson J.H."/>
            <person name="Farone M.B."/>
        </authorList>
    </citation>
    <scope>NUCLEOTIDE SEQUENCE</scope>
    <source>
        <strain evidence="3">HT99</strain>
    </source>
</reference>
<sequence length="868" mass="98327">MAVKDDYHDLLCIAIEKGKLKEALGLLDMELVREIAHLKENKALRTAAIKGHILIVQALLNINGVKATAHVKDNAALRLASFNGYVDIVKNLLAIPEVKNNAHILQNWALSFAALNAHLEVVKVLLTIDSVKANAHVLNNKVLAFAAKNGLLEMLKTVLAIDVVRSNAHSNHNEALNLAVEHGHVKIVELLLTIDSVKANLQVNSYYILRCAIDNKHFDVLSILLKQPSLLQALKSDEGENILVFFEKYPHCQSVIIKNIALYGLPLSELLNETPEDEQLAVLANYFHNPIMYLESKNMQASKVEAVRILYTAQLVVNDKRRQVRMERERERFNNVDDEARIGAIRQHYNAVIKPHFKDRYEAYGDNDTLRIFHIETAIRQLLLDAIMHEAQEKAATDQHAASIITFINALTQDDKTRLLQGNDETLMNKARSIFSSNESEAETAWRAYDSWAPVGGDWPNLLTAPLINKDNAVFTVNTVGLHAPTTQMASDLSREMMAYSYLLVTDKQDGTEDEQKIRETTFIAKVAEIRRAHNENTLGLDDPSCLPGTLSRAGDTWVAHHKSVIPDTSQLLIEELRSFILAKFQQIPKAEQKQYYKSLTMLSFCNAEDVMVDKVAFSSKYVLLRQQFRDSLGNYGELTQTLNQAFRARGAIEASFEILNVNLPALLANIGGAWIVQGLTDIYRKNQEVILENPYTYFIQSQTCSVFSKMQAVMWLRPYLQSIEVEDKNALMFQAAQEFVNNDIERAIQILKEKNISQDILMAIRTSFQNLHSQKQMQQHMTSKKAVLWDKLYQRFKSTDMQDKGKTLRLVVNRVVDEQVELETVLQDEKVSLQARVTGLKRTIESHIAEHPEQEKDVTDTAKRAKC</sequence>
<comment type="caution">
    <text evidence="2">The sequence shown here is derived from an EMBL/GenBank/DDBJ whole genome shotgun (WGS) entry which is preliminary data.</text>
</comment>
<dbReference type="AlphaFoldDB" id="A0A0Q9YUT4"/>
<reference evidence="3" key="3">
    <citation type="submission" date="2021-06" db="EMBL/GenBank/DDBJ databases">
        <title>Genomic Description and Analysis of Intracellular Bacteria, Candidatus Berkiella cookevillensis and Candidatus Berkiella aquae.</title>
        <authorList>
            <person name="Kidane D.T."/>
            <person name="Mehari Y.T."/>
            <person name="Rice F.C."/>
            <person name="Arivett B.A."/>
            <person name="Farone A.L."/>
            <person name="Berk S.G."/>
            <person name="Farone M.B."/>
        </authorList>
    </citation>
    <scope>NUCLEOTIDE SEQUENCE</scope>
    <source>
        <strain evidence="3">HT99</strain>
    </source>
</reference>
<dbReference type="RefSeq" id="WP_075065874.1">
    <property type="nucleotide sequence ID" value="NZ_LKAJ02000001.1"/>
</dbReference>